<comment type="caution">
    <text evidence="3">The sequence shown here is derived from an EMBL/GenBank/DDBJ whole genome shotgun (WGS) entry which is preliminary data.</text>
</comment>
<sequence length="185" mass="21035">MDGEVVSGLIGLGGALIGGGVSVWATKVTQRQQAKERLQQAEDERSKLIEQRGREAGEKTLTELYALRRHILRWGPDLDPESRRSWLQTGQELADQAEMTAWLIPQSEEIRTRMGENLTVVIHQMHWDHDHPERTAYHGKVAVTHAIDVMAAFIRRDPLPDPTAEVEQLRIDRAEYELENPQADD</sequence>
<keyword evidence="1" id="KW-0175">Coiled coil</keyword>
<dbReference type="EMBL" id="JAERRH010000003">
    <property type="protein sequence ID" value="MBL1104928.1"/>
    <property type="molecule type" value="Genomic_DNA"/>
</dbReference>
<evidence type="ECO:0000313" key="3">
    <source>
        <dbReference type="EMBL" id="MBL1104928.1"/>
    </source>
</evidence>
<keyword evidence="4" id="KW-1185">Reference proteome</keyword>
<feature type="coiled-coil region" evidence="1">
    <location>
        <begin position="31"/>
        <end position="58"/>
    </location>
</feature>
<organism evidence="3 4">
    <name type="scientific">Streptomyces musisoli</name>
    <dbReference type="NCBI Taxonomy" id="2802280"/>
    <lineage>
        <taxon>Bacteria</taxon>
        <taxon>Bacillati</taxon>
        <taxon>Actinomycetota</taxon>
        <taxon>Actinomycetes</taxon>
        <taxon>Kitasatosporales</taxon>
        <taxon>Streptomycetaceae</taxon>
        <taxon>Streptomyces</taxon>
    </lineage>
</organism>
<evidence type="ECO:0000256" key="1">
    <source>
        <dbReference type="SAM" id="Coils"/>
    </source>
</evidence>
<accession>A0ABS1NXV6</accession>
<gene>
    <name evidence="3" type="ORF">JK361_10030</name>
</gene>
<proteinExistence type="predicted"/>
<dbReference type="RefSeq" id="WP_201815367.1">
    <property type="nucleotide sequence ID" value="NZ_JAERRH010000003.1"/>
</dbReference>
<feature type="transmembrane region" description="Helical" evidence="2">
    <location>
        <begin position="6"/>
        <end position="25"/>
    </location>
</feature>
<evidence type="ECO:0000256" key="2">
    <source>
        <dbReference type="SAM" id="Phobius"/>
    </source>
</evidence>
<dbReference type="Proteomes" id="UP000621386">
    <property type="component" value="Unassembled WGS sequence"/>
</dbReference>
<evidence type="ECO:0000313" key="4">
    <source>
        <dbReference type="Proteomes" id="UP000621386"/>
    </source>
</evidence>
<keyword evidence="2" id="KW-0812">Transmembrane</keyword>
<evidence type="ECO:0008006" key="5">
    <source>
        <dbReference type="Google" id="ProtNLM"/>
    </source>
</evidence>
<keyword evidence="2" id="KW-1133">Transmembrane helix</keyword>
<protein>
    <recommendedName>
        <fullName evidence="5">Secreted protein</fullName>
    </recommendedName>
</protein>
<reference evidence="3 4" key="1">
    <citation type="submission" date="2021-01" db="EMBL/GenBank/DDBJ databases">
        <title>WGS of actinomycetes isolated from Thailand.</title>
        <authorList>
            <person name="Thawai C."/>
        </authorList>
    </citation>
    <scope>NUCLEOTIDE SEQUENCE [LARGE SCALE GENOMIC DNA]</scope>
    <source>
        <strain evidence="3 4">CH5-8</strain>
    </source>
</reference>
<name>A0ABS1NXV6_9ACTN</name>
<keyword evidence="2" id="KW-0472">Membrane</keyword>